<protein>
    <submittedName>
        <fullName evidence="2">Uncharacterized protein</fullName>
    </submittedName>
</protein>
<accession>A0A0L6UB99</accession>
<evidence type="ECO:0000256" key="1">
    <source>
        <dbReference type="SAM" id="Coils"/>
    </source>
</evidence>
<evidence type="ECO:0000313" key="2">
    <source>
        <dbReference type="EMBL" id="KNZ45823.1"/>
    </source>
</evidence>
<name>A0A0L6UB99_9BASI</name>
<dbReference type="VEuPathDB" id="FungiDB:VP01_777g4"/>
<proteinExistence type="predicted"/>
<evidence type="ECO:0000313" key="3">
    <source>
        <dbReference type="Proteomes" id="UP000037035"/>
    </source>
</evidence>
<organism evidence="2 3">
    <name type="scientific">Puccinia sorghi</name>
    <dbReference type="NCBI Taxonomy" id="27349"/>
    <lineage>
        <taxon>Eukaryota</taxon>
        <taxon>Fungi</taxon>
        <taxon>Dikarya</taxon>
        <taxon>Basidiomycota</taxon>
        <taxon>Pucciniomycotina</taxon>
        <taxon>Pucciniomycetes</taxon>
        <taxon>Pucciniales</taxon>
        <taxon>Pucciniaceae</taxon>
        <taxon>Puccinia</taxon>
    </lineage>
</organism>
<feature type="coiled-coil region" evidence="1">
    <location>
        <begin position="40"/>
        <end position="97"/>
    </location>
</feature>
<gene>
    <name evidence="2" type="ORF">VP01_777g4</name>
</gene>
<sequence>MPGPMLGCIGRLLDHTMQSPADQFLQSIQVPTSDKIMTQINEAREKLQDTRAIVEVLQGALETVKQLPEGVDRRVLIRELESNINRHKLLIQRESTKLSVKEKYLKNVMKIDIPQGDTASSSSH</sequence>
<dbReference type="Proteomes" id="UP000037035">
    <property type="component" value="Unassembled WGS sequence"/>
</dbReference>
<dbReference type="OrthoDB" id="2499027at2759"/>
<dbReference type="AlphaFoldDB" id="A0A0L6UB99"/>
<keyword evidence="3" id="KW-1185">Reference proteome</keyword>
<reference evidence="2 3" key="1">
    <citation type="submission" date="2015-08" db="EMBL/GenBank/DDBJ databases">
        <title>Next Generation Sequencing and Analysis of the Genome of Puccinia sorghi L Schw, the Causal Agent of Maize Common Rust.</title>
        <authorList>
            <person name="Rochi L."/>
            <person name="Burguener G."/>
            <person name="Darino M."/>
            <person name="Turjanski A."/>
            <person name="Kreff E."/>
            <person name="Dieguez M.J."/>
            <person name="Sacco F."/>
        </authorList>
    </citation>
    <scope>NUCLEOTIDE SEQUENCE [LARGE SCALE GENOMIC DNA]</scope>
    <source>
        <strain evidence="2 3">RO10H11247</strain>
    </source>
</reference>
<dbReference type="EMBL" id="LAVV01013249">
    <property type="protein sequence ID" value="KNZ45823.1"/>
    <property type="molecule type" value="Genomic_DNA"/>
</dbReference>
<comment type="caution">
    <text evidence="2">The sequence shown here is derived from an EMBL/GenBank/DDBJ whole genome shotgun (WGS) entry which is preliminary data.</text>
</comment>
<keyword evidence="1" id="KW-0175">Coiled coil</keyword>